<keyword evidence="2" id="KW-1133">Transmembrane helix</keyword>
<evidence type="ECO:0000256" key="2">
    <source>
        <dbReference type="SAM" id="Phobius"/>
    </source>
</evidence>
<feature type="region of interest" description="Disordered" evidence="1">
    <location>
        <begin position="1348"/>
        <end position="1369"/>
    </location>
</feature>
<sequence length="1428" mass="164818">MLFFLPILTASLIPNKYQQLVNRAKENAKIKVPKALRQDTKYPGVYEGDKYHFRLLKVFTNAQTNDIKGFSSETHNCAIIKRKRFSLKEGYAIIEPKTQEIFVMDRVVAEEDNVIVYESKKINIFTLMTDFVLESSTDINTARNFISKHTKRPKASLNVQFFWDEERDRPKLKEISSGVSFGAGCDFKLGVTAKFSFKNIWDVSISFQFVFEGKFGAEFVIPNDCEIEIDTIELYQMKFPINGLAFHTKFLGLEISLGAFCNFAIELTDISIEIPIGFDYLKGYSVTATKFFEITPSSTSDSKWEITIAHLPSDDSISSVLKKLMKASLTAALQLRPYLSLEFIVGDIEMSVEAGVKFPFTLHASLNQQKCKYPFLYGEFEIPMRMYFAFNGLTVGRFTIINSAEKEIPIKTFTFDPFCIGKPLTCDDPSLQVAKYNLITSHEDIYETQSTGIAKVEKQIKVKVSLNENESKNKQFPLMLYQGPDKKVSCNQFFYATDISNNNHFTWELKYIAENNNLESSTQNFDIKVSDMNFVDDKFEKDIEIDIKNGEDKTFLKAKINKTQSVSVGIPFTPEGRVFSVDIPPIQYILYGLYYKDENDNLVQDENAFFYLDTGFGRSSGTRKQFFYITIQFHLEFITITSSNPKKCHLRIEFFMDKGGDEEVIKVGSFYTPLFSQGEFTSENFNWEDEWMIDFDQPNEATFYYSGEIIYEDGSKIKITETSVDLVSILESGETLLIHLDENIDVNFLVDIYDPTLIVETSLTGELPFIMMIVEDVYADDRKVVDTHEFFSYGFFVVYDKNDIFQVIHIDVQPEYKYNKMFLLHINNPTDDPLYFQSPEMISVCELYGYFDLNGQDSIEVLMSRDPNTFEYYFVRVVFCDFDPEKLFLTYNGASVIMKPKMATLMLLPRYQKWHAIIMNETSGKYIIENSYLNWGEYAEYNVVRAYYTNTTEQKTVLFQNTITSIGETEPYFTIDLSIYQSFYNLSGYFYFAVMSRNAKLIKCEFNDQVLIQSGDSNAPFVFKLVKKNINDTGIAKFSAVCPDDPYGIACEITYEAPYVTGFHLIHYPNRDGISITGRGFLAELIPVEKGKEFVYYKTYKDSIETVREYSNEEVEKEDIKLIIKDSRNIKDSKSIQSSNSTGSSNLDLLIRARTICLYDRHNRIVPFSRKFAEQDMDRFIEVLGISSDIDYNYFINDENGCIIFDPKYIASNDLNVPLQACDFYSNKEGYFTNIDKSDMFFLPGGADPSQRNITILILVLAVLIIIIIIVLIVLCCICVKKIKKSKKEKKEVQEKRRKRRMLEIKERREIKKMNMFGKRLKVRNFSDGIDKNELSLSDEKIEKDEESLSSDVEIDKNNHHSSSDELLSQKEHCISSEDDNMEKNEQCIPNDNEIVNNEQCIPNDNEQCMPNDAIENDEPRLENENDL</sequence>
<evidence type="ECO:0000313" key="4">
    <source>
        <dbReference type="Proteomes" id="UP001470230"/>
    </source>
</evidence>
<proteinExistence type="predicted"/>
<dbReference type="Proteomes" id="UP001470230">
    <property type="component" value="Unassembled WGS sequence"/>
</dbReference>
<accession>A0ABR2L2W8</accession>
<protein>
    <submittedName>
        <fullName evidence="3">Uncharacterized protein</fullName>
    </submittedName>
</protein>
<feature type="compositionally biased region" description="Basic and acidic residues" evidence="1">
    <location>
        <begin position="1354"/>
        <end position="1369"/>
    </location>
</feature>
<keyword evidence="4" id="KW-1185">Reference proteome</keyword>
<feature type="transmembrane region" description="Helical" evidence="2">
    <location>
        <begin position="1256"/>
        <end position="1280"/>
    </location>
</feature>
<gene>
    <name evidence="3" type="ORF">M9Y10_015684</name>
</gene>
<organism evidence="3 4">
    <name type="scientific">Tritrichomonas musculus</name>
    <dbReference type="NCBI Taxonomy" id="1915356"/>
    <lineage>
        <taxon>Eukaryota</taxon>
        <taxon>Metamonada</taxon>
        <taxon>Parabasalia</taxon>
        <taxon>Tritrichomonadida</taxon>
        <taxon>Tritrichomonadidae</taxon>
        <taxon>Tritrichomonas</taxon>
    </lineage>
</organism>
<dbReference type="EMBL" id="JAPFFF010000002">
    <property type="protein sequence ID" value="KAK8897719.1"/>
    <property type="molecule type" value="Genomic_DNA"/>
</dbReference>
<comment type="caution">
    <text evidence="3">The sequence shown here is derived from an EMBL/GenBank/DDBJ whole genome shotgun (WGS) entry which is preliminary data.</text>
</comment>
<feature type="region of interest" description="Disordered" evidence="1">
    <location>
        <begin position="1402"/>
        <end position="1428"/>
    </location>
</feature>
<keyword evidence="2" id="KW-0472">Membrane</keyword>
<evidence type="ECO:0000313" key="3">
    <source>
        <dbReference type="EMBL" id="KAK8897719.1"/>
    </source>
</evidence>
<evidence type="ECO:0000256" key="1">
    <source>
        <dbReference type="SAM" id="MobiDB-lite"/>
    </source>
</evidence>
<name>A0ABR2L2W8_9EUKA</name>
<keyword evidence="2" id="KW-0812">Transmembrane</keyword>
<reference evidence="3 4" key="1">
    <citation type="submission" date="2024-04" db="EMBL/GenBank/DDBJ databases">
        <title>Tritrichomonas musculus Genome.</title>
        <authorList>
            <person name="Alves-Ferreira E."/>
            <person name="Grigg M."/>
            <person name="Lorenzi H."/>
            <person name="Galac M."/>
        </authorList>
    </citation>
    <scope>NUCLEOTIDE SEQUENCE [LARGE SCALE GENOMIC DNA]</scope>
    <source>
        <strain evidence="3 4">EAF2021</strain>
    </source>
</reference>
<feature type="compositionally biased region" description="Basic and acidic residues" evidence="1">
    <location>
        <begin position="1418"/>
        <end position="1428"/>
    </location>
</feature>